<feature type="region of interest" description="Disordered" evidence="5">
    <location>
        <begin position="80"/>
        <end position="118"/>
    </location>
</feature>
<dbReference type="eggNOG" id="COG5416">
    <property type="taxonomic scope" value="Bacteria"/>
</dbReference>
<keyword evidence="2 6" id="KW-0812">Transmembrane</keyword>
<reference evidence="8 9" key="1">
    <citation type="submission" date="2012-09" db="EMBL/GenBank/DDBJ databases">
        <title>Genome Sequence of Bacillus sp. DW5-4.</title>
        <authorList>
            <person name="Lai Q."/>
            <person name="Liu Y."/>
            <person name="Shao Z."/>
        </authorList>
    </citation>
    <scope>NUCLEOTIDE SEQUENCE [LARGE SCALE GENOMIC DNA]</scope>
    <source>
        <strain evidence="8 9">DW5-4</strain>
    </source>
</reference>
<protein>
    <recommendedName>
        <fullName evidence="7">Lipopolysaccharide assembly protein A domain-containing protein</fullName>
    </recommendedName>
</protein>
<dbReference type="PANTHER" id="PTHR41335:SF1">
    <property type="entry name" value="MEMBRANE PROTEIN"/>
    <property type="match status" value="1"/>
</dbReference>
<evidence type="ECO:0000256" key="4">
    <source>
        <dbReference type="ARBA" id="ARBA00023136"/>
    </source>
</evidence>
<keyword evidence="1" id="KW-1003">Cell membrane</keyword>
<dbReference type="PANTHER" id="PTHR41335">
    <property type="entry name" value="MEMBRANE PROTEIN-RELATED"/>
    <property type="match status" value="1"/>
</dbReference>
<keyword evidence="9" id="KW-1185">Reference proteome</keyword>
<feature type="transmembrane region" description="Helical" evidence="6">
    <location>
        <begin position="7"/>
        <end position="28"/>
    </location>
</feature>
<evidence type="ECO:0000256" key="5">
    <source>
        <dbReference type="SAM" id="MobiDB-lite"/>
    </source>
</evidence>
<dbReference type="Pfam" id="PF06305">
    <property type="entry name" value="LapA_dom"/>
    <property type="match status" value="1"/>
</dbReference>
<evidence type="ECO:0000313" key="9">
    <source>
        <dbReference type="Proteomes" id="UP000028091"/>
    </source>
</evidence>
<evidence type="ECO:0000313" key="8">
    <source>
        <dbReference type="EMBL" id="KEP26544.1"/>
    </source>
</evidence>
<feature type="transmembrane region" description="Helical" evidence="6">
    <location>
        <begin position="40"/>
        <end position="66"/>
    </location>
</feature>
<keyword evidence="3 6" id="KW-1133">Transmembrane helix</keyword>
<proteinExistence type="predicted"/>
<evidence type="ECO:0000259" key="7">
    <source>
        <dbReference type="Pfam" id="PF06305"/>
    </source>
</evidence>
<dbReference type="Proteomes" id="UP000028091">
    <property type="component" value="Unassembled WGS sequence"/>
</dbReference>
<accession>A0A081LBB8</accession>
<evidence type="ECO:0000256" key="6">
    <source>
        <dbReference type="SAM" id="Phobius"/>
    </source>
</evidence>
<dbReference type="InterPro" id="IPR010445">
    <property type="entry name" value="LapA_dom"/>
</dbReference>
<name>A0A081LBB8_9BACI</name>
<evidence type="ECO:0000256" key="1">
    <source>
        <dbReference type="ARBA" id="ARBA00022475"/>
    </source>
</evidence>
<gene>
    <name evidence="8" type="ORF">BA70_19785</name>
</gene>
<organism evidence="8 9">
    <name type="scientific">Bacillus zhangzhouensis</name>
    <dbReference type="NCBI Taxonomy" id="1178540"/>
    <lineage>
        <taxon>Bacteria</taxon>
        <taxon>Bacillati</taxon>
        <taxon>Bacillota</taxon>
        <taxon>Bacilli</taxon>
        <taxon>Bacillales</taxon>
        <taxon>Bacillaceae</taxon>
        <taxon>Bacillus</taxon>
    </lineage>
</organism>
<dbReference type="RefSeq" id="WP_034321333.1">
    <property type="nucleotide sequence ID" value="NZ_JOTP01000009.1"/>
</dbReference>
<comment type="caution">
    <text evidence="8">The sequence shown here is derived from an EMBL/GenBank/DDBJ whole genome shotgun (WGS) entry which is preliminary data.</text>
</comment>
<dbReference type="EMBL" id="JOTP01000009">
    <property type="protein sequence ID" value="KEP26544.1"/>
    <property type="molecule type" value="Genomic_DNA"/>
</dbReference>
<evidence type="ECO:0000256" key="2">
    <source>
        <dbReference type="ARBA" id="ARBA00022692"/>
    </source>
</evidence>
<dbReference type="OrthoDB" id="2990728at2"/>
<feature type="domain" description="Lipopolysaccharide assembly protein A" evidence="7">
    <location>
        <begin position="25"/>
        <end position="79"/>
    </location>
</feature>
<dbReference type="GO" id="GO:0005886">
    <property type="term" value="C:plasma membrane"/>
    <property type="evidence" value="ECO:0007669"/>
    <property type="project" value="InterPro"/>
</dbReference>
<sequence>MNKQQWTIILAFIFVLIVSVFAVINVRPVQVDYLFGTAEWPLILVIIGSVLMGGLIVAFAGIFQIVKLKRELKALKAERAAVTPTPSVSTKKVGKDVQKKSNLTPLKEQPASFDRKEK</sequence>
<evidence type="ECO:0000256" key="3">
    <source>
        <dbReference type="ARBA" id="ARBA00022989"/>
    </source>
</evidence>
<dbReference type="AlphaFoldDB" id="A0A081LBB8"/>
<keyword evidence="4 6" id="KW-0472">Membrane</keyword>